<keyword evidence="2" id="KW-1185">Reference proteome</keyword>
<evidence type="ECO:0000313" key="2">
    <source>
        <dbReference type="Proteomes" id="UP000051202"/>
    </source>
</evidence>
<evidence type="ECO:0000313" key="1">
    <source>
        <dbReference type="EMBL" id="KRU23011.1"/>
    </source>
</evidence>
<comment type="caution">
    <text evidence="1">The sequence shown here is derived from an EMBL/GenBank/DDBJ whole genome shotgun (WGS) entry which is preliminary data.</text>
</comment>
<organism evidence="1 2">
    <name type="scientific">Psychrobacter piscatorii</name>
    <dbReference type="NCBI Taxonomy" id="554343"/>
    <lineage>
        <taxon>Bacteria</taxon>
        <taxon>Pseudomonadati</taxon>
        <taxon>Pseudomonadota</taxon>
        <taxon>Gammaproteobacteria</taxon>
        <taxon>Moraxellales</taxon>
        <taxon>Moraxellaceae</taxon>
        <taxon>Psychrobacter</taxon>
    </lineage>
</organism>
<dbReference type="AlphaFoldDB" id="A0A0T6DT13"/>
<proteinExistence type="predicted"/>
<sequence>MDSGMVGSKLTRSMLESGHQEIWCAVSDVSDEDAMEDQVGNDFTACIVDFRDGQFYCAADNGWFHAVPIEVRALTQSEVGF</sequence>
<name>A0A0T6DT13_9GAMM</name>
<dbReference type="EMBL" id="LNDJ01000052">
    <property type="protein sequence ID" value="KRU23011.1"/>
    <property type="molecule type" value="Genomic_DNA"/>
</dbReference>
<protein>
    <submittedName>
        <fullName evidence="1">Uncharacterized protein</fullName>
    </submittedName>
</protein>
<accession>A0A0T6DT13</accession>
<dbReference type="Proteomes" id="UP000051202">
    <property type="component" value="Unassembled WGS sequence"/>
</dbReference>
<dbReference type="RefSeq" id="WP_058024155.1">
    <property type="nucleotide sequence ID" value="NZ_LNDJ01000052.1"/>
</dbReference>
<reference evidence="1 2" key="1">
    <citation type="submission" date="2015-11" db="EMBL/GenBank/DDBJ databases">
        <title>Permanent draft genome of Psychrobacter piscatorii LQ58.</title>
        <authorList>
            <person name="Zhou M."/>
            <person name="Dong B."/>
            <person name="Liu Q."/>
        </authorList>
    </citation>
    <scope>NUCLEOTIDE SEQUENCE [LARGE SCALE GENOMIC DNA]</scope>
    <source>
        <strain evidence="1 2">LQ58</strain>
    </source>
</reference>
<gene>
    <name evidence="1" type="ORF">AS194_00835</name>
</gene>